<evidence type="ECO:0000313" key="2">
    <source>
        <dbReference type="Proteomes" id="UP000501690"/>
    </source>
</evidence>
<accession>A0A4D6NKJ6</accession>
<dbReference type="AlphaFoldDB" id="A0A4D6NKJ6"/>
<evidence type="ECO:0000313" key="1">
    <source>
        <dbReference type="EMBL" id="QCE14156.1"/>
    </source>
</evidence>
<protein>
    <submittedName>
        <fullName evidence="1">Uncharacterized protein</fullName>
    </submittedName>
</protein>
<sequence length="142" mass="15082">MRKEEVPVTTFVVDGGIFDRTMVPAPFSDISCRGKTEMELARLLRATGAIDGDFAVNSGDGSDVVSVHQVPVTTFVVDGGIFDRTMVPAPFSDISCRGKTEMELARLLRATGAIDGDFAVNSGDGSDVVSVHRECGIEIGEN</sequence>
<keyword evidence="2" id="KW-1185">Reference proteome</keyword>
<dbReference type="EMBL" id="CP039355">
    <property type="protein sequence ID" value="QCE14156.1"/>
    <property type="molecule type" value="Genomic_DNA"/>
</dbReference>
<proteinExistence type="predicted"/>
<dbReference type="Proteomes" id="UP000501690">
    <property type="component" value="Linkage Group LG11"/>
</dbReference>
<organism evidence="1 2">
    <name type="scientific">Vigna unguiculata</name>
    <name type="common">Cowpea</name>
    <dbReference type="NCBI Taxonomy" id="3917"/>
    <lineage>
        <taxon>Eukaryota</taxon>
        <taxon>Viridiplantae</taxon>
        <taxon>Streptophyta</taxon>
        <taxon>Embryophyta</taxon>
        <taxon>Tracheophyta</taxon>
        <taxon>Spermatophyta</taxon>
        <taxon>Magnoliopsida</taxon>
        <taxon>eudicotyledons</taxon>
        <taxon>Gunneridae</taxon>
        <taxon>Pentapetalae</taxon>
        <taxon>rosids</taxon>
        <taxon>fabids</taxon>
        <taxon>Fabales</taxon>
        <taxon>Fabaceae</taxon>
        <taxon>Papilionoideae</taxon>
        <taxon>50 kb inversion clade</taxon>
        <taxon>NPAAA clade</taxon>
        <taxon>indigoferoid/millettioid clade</taxon>
        <taxon>Phaseoleae</taxon>
        <taxon>Vigna</taxon>
    </lineage>
</organism>
<reference evidence="1 2" key="1">
    <citation type="submission" date="2019-04" db="EMBL/GenBank/DDBJ databases">
        <title>An improved genome assembly and genetic linkage map for asparagus bean, Vigna unguiculata ssp. sesquipedialis.</title>
        <authorList>
            <person name="Xia Q."/>
            <person name="Zhang R."/>
            <person name="Dong Y."/>
        </authorList>
    </citation>
    <scope>NUCLEOTIDE SEQUENCE [LARGE SCALE GENOMIC DNA]</scope>
    <source>
        <tissue evidence="1">Leaf</tissue>
    </source>
</reference>
<gene>
    <name evidence="1" type="ORF">DEO72_LG11g1154</name>
</gene>
<name>A0A4D6NKJ6_VIGUN</name>